<dbReference type="STRING" id="1150368.SAMN02927921_01324"/>
<proteinExistence type="predicted"/>
<keyword evidence="3" id="KW-1185">Reference proteome</keyword>
<evidence type="ECO:0008006" key="4">
    <source>
        <dbReference type="Google" id="ProtNLM"/>
    </source>
</evidence>
<sequence>MKNLENYGVQELELSEMQNIDGSFIPLVIFGVAYTAAQVATGMGIAFGAGVTIGAAAYLAGR</sequence>
<dbReference type="EMBL" id="FPJE01000006">
    <property type="protein sequence ID" value="SFW36339.1"/>
    <property type="molecule type" value="Genomic_DNA"/>
</dbReference>
<evidence type="ECO:0000313" key="2">
    <source>
        <dbReference type="EMBL" id="SFW36339.1"/>
    </source>
</evidence>
<evidence type="ECO:0000256" key="1">
    <source>
        <dbReference type="SAM" id="Phobius"/>
    </source>
</evidence>
<evidence type="ECO:0000313" key="3">
    <source>
        <dbReference type="Proteomes" id="UP000182248"/>
    </source>
</evidence>
<accession>A0A1K1NM27</accession>
<dbReference type="RefSeq" id="WP_072316572.1">
    <property type="nucleotide sequence ID" value="NZ_FPJE01000006.1"/>
</dbReference>
<dbReference type="OrthoDB" id="714401at2"/>
<keyword evidence="1" id="KW-0472">Membrane</keyword>
<name>A0A1K1NM27_9FLAO</name>
<gene>
    <name evidence="2" type="ORF">SAMN02927921_01324</name>
</gene>
<dbReference type="Proteomes" id="UP000182248">
    <property type="component" value="Unassembled WGS sequence"/>
</dbReference>
<organism evidence="2 3">
    <name type="scientific">Sinomicrobium oceani</name>
    <dbReference type="NCBI Taxonomy" id="1150368"/>
    <lineage>
        <taxon>Bacteria</taxon>
        <taxon>Pseudomonadati</taxon>
        <taxon>Bacteroidota</taxon>
        <taxon>Flavobacteriia</taxon>
        <taxon>Flavobacteriales</taxon>
        <taxon>Flavobacteriaceae</taxon>
        <taxon>Sinomicrobium</taxon>
    </lineage>
</organism>
<reference evidence="2 3" key="1">
    <citation type="submission" date="2016-11" db="EMBL/GenBank/DDBJ databases">
        <authorList>
            <person name="Jaros S."/>
            <person name="Januszkiewicz K."/>
            <person name="Wedrychowicz H."/>
        </authorList>
    </citation>
    <scope>NUCLEOTIDE SEQUENCE [LARGE SCALE GENOMIC DNA]</scope>
    <source>
        <strain evidence="2 3">CGMCC 1.12145</strain>
    </source>
</reference>
<feature type="transmembrane region" description="Helical" evidence="1">
    <location>
        <begin position="43"/>
        <end position="61"/>
    </location>
</feature>
<keyword evidence="1" id="KW-1133">Transmembrane helix</keyword>
<protein>
    <recommendedName>
        <fullName evidence="4">Class IIb bacteriocin, lactobin A/cerein 7B family</fullName>
    </recommendedName>
</protein>
<dbReference type="AlphaFoldDB" id="A0A1K1NM27"/>
<keyword evidence="1" id="KW-0812">Transmembrane</keyword>